<accession>A0ABY0FMH9</accession>
<evidence type="ECO:0008006" key="3">
    <source>
        <dbReference type="Google" id="ProtNLM"/>
    </source>
</evidence>
<reference evidence="1 2" key="2">
    <citation type="journal article" date="2020" name="Cell Rep.">
        <title>Acquisition and Adaptation of Ultra-small Parasitic Reduced Genome Bacteria to Mammalian Hosts.</title>
        <authorList>
            <person name="McLean J.S."/>
            <person name="Bor B."/>
            <person name="Kerns K.A."/>
            <person name="Liu Q."/>
            <person name="To T.T."/>
            <person name="Solden L."/>
            <person name="Hendrickson E.L."/>
            <person name="Wrighton K."/>
            <person name="Shi W."/>
            <person name="He X."/>
        </authorList>
    </citation>
    <scope>NUCLEOTIDE SEQUENCE [LARGE SCALE GENOMIC DNA]</scope>
    <source>
        <strain evidence="1 2">TM7_G3_2_Rum_HOT_351B</strain>
    </source>
</reference>
<dbReference type="EMBL" id="PRLM01000001">
    <property type="protein sequence ID" value="RYC75112.1"/>
    <property type="molecule type" value="Genomic_DNA"/>
</dbReference>
<dbReference type="Proteomes" id="UP001191019">
    <property type="component" value="Unassembled WGS sequence"/>
</dbReference>
<gene>
    <name evidence="1" type="ORF">G3RUM_00051</name>
</gene>
<proteinExistence type="predicted"/>
<sequence length="302" mass="33930">MNVLEYAKGVEKLVDPMAVGKVQYLQTKLRRLPVCWQKKIVNSATKKADKMPFVVEPYCTFLFYEIPDPSKVQKFMPDGFLPAKAAVFEGGAKKYYGIVSMFRIHTSVFWGARAEYYLVAENTKTGLLSWIMMDYISDTISYDEKHGLKSPDAKKAVMTTTCEGDFVCEMRADDGKQKVICQANLMRAKMKLLNQRLWIEGNTSIAYGRLAGETDGDLFSLTFFPEEMKQALEIPMEDVALAEVASSRTGKFGAVLDKVVSFPFAQHMLSDAPGQQTHYDSEVALRAAVEGVDFNKIRTLND</sequence>
<protein>
    <recommendedName>
        <fullName evidence="3">Acetoacetate decarboxylase</fullName>
    </recommendedName>
</protein>
<organism evidence="1 2">
    <name type="scientific">Candidatus Nanosyncoccus alces</name>
    <dbReference type="NCBI Taxonomy" id="2171997"/>
    <lineage>
        <taxon>Bacteria</taxon>
        <taxon>Candidatus Saccharimonadota</taxon>
        <taxon>Candidatus Nanosyncoccalia</taxon>
        <taxon>Candidatus Nanosyncoccales</taxon>
        <taxon>Candidatus Nanosyncoccaceae</taxon>
        <taxon>Candidatus Nanosyncoccus</taxon>
    </lineage>
</organism>
<comment type="caution">
    <text evidence="1">The sequence shown here is derived from an EMBL/GenBank/DDBJ whole genome shotgun (WGS) entry which is preliminary data.</text>
</comment>
<reference evidence="1 2" key="1">
    <citation type="journal article" date="2018" name="bioRxiv">
        <title>Evidence of independent acquisition and adaption of ultra-small bacteria to human hosts across the highly diverse yet reduced genomes of the phylum Saccharibacteria.</title>
        <authorList>
            <person name="McLean J.S."/>
            <person name="Bor B."/>
            <person name="To T.T."/>
            <person name="Liu Q."/>
            <person name="Kearns K.A."/>
            <person name="Solden L.M."/>
            <person name="Wrighton K.C."/>
            <person name="He X."/>
            <person name="Shi W."/>
        </authorList>
    </citation>
    <scope>NUCLEOTIDE SEQUENCE [LARGE SCALE GENOMIC DNA]</scope>
    <source>
        <strain evidence="1 2">TM7_G3_2_Rum_HOT_351B</strain>
    </source>
</reference>
<dbReference type="RefSeq" id="WP_129734242.1">
    <property type="nucleotide sequence ID" value="NZ_PRLM01000001.1"/>
</dbReference>
<evidence type="ECO:0000313" key="2">
    <source>
        <dbReference type="Proteomes" id="UP001191019"/>
    </source>
</evidence>
<name>A0ABY0FMH9_9BACT</name>
<keyword evidence="2" id="KW-1185">Reference proteome</keyword>
<evidence type="ECO:0000313" key="1">
    <source>
        <dbReference type="EMBL" id="RYC75112.1"/>
    </source>
</evidence>